<accession>U9UZ70</accession>
<reference evidence="1" key="1">
    <citation type="submission" date="2013-07" db="EMBL/GenBank/DDBJ databases">
        <title>The genome of an arbuscular mycorrhizal fungus provides insights into the evolution of the oldest plant symbiosis.</title>
        <authorList>
            <consortium name="DOE Joint Genome Institute"/>
            <person name="Tisserant E."/>
            <person name="Malbreil M."/>
            <person name="Kuo A."/>
            <person name="Kohler A."/>
            <person name="Symeonidi A."/>
            <person name="Balestrini R."/>
            <person name="Charron P."/>
            <person name="Duensing N."/>
            <person name="Frei-dit-Frey N."/>
            <person name="Gianinazzi-Pearson V."/>
            <person name="Gilbert B."/>
            <person name="Handa Y."/>
            <person name="Hijri M."/>
            <person name="Kaul R."/>
            <person name="Kawaguchi M."/>
            <person name="Krajinski F."/>
            <person name="Lammers P."/>
            <person name="Lapierre D."/>
            <person name="Masclaux F.G."/>
            <person name="Murat C."/>
            <person name="Morin E."/>
            <person name="Ndikumana S."/>
            <person name="Pagni M."/>
            <person name="Petitpierre D."/>
            <person name="Requena N."/>
            <person name="Rosikiewicz P."/>
            <person name="Riley R."/>
            <person name="Saito K."/>
            <person name="San Clemente H."/>
            <person name="Shapiro H."/>
            <person name="van Tuinen D."/>
            <person name="Becard G."/>
            <person name="Bonfante P."/>
            <person name="Paszkowski U."/>
            <person name="Shachar-Hill Y."/>
            <person name="Young J.P."/>
            <person name="Sanders I.R."/>
            <person name="Henrissat B."/>
            <person name="Rensing S.A."/>
            <person name="Grigoriev I.V."/>
            <person name="Corradi N."/>
            <person name="Roux C."/>
            <person name="Martin F."/>
        </authorList>
    </citation>
    <scope>NUCLEOTIDE SEQUENCE</scope>
    <source>
        <strain evidence="1">DAOM 197198</strain>
    </source>
</reference>
<dbReference type="EMBL" id="KI276881">
    <property type="protein sequence ID" value="ESA20921.1"/>
    <property type="molecule type" value="Genomic_DNA"/>
</dbReference>
<dbReference type="HOGENOM" id="CLU_1939236_0_0_1"/>
<proteinExistence type="predicted"/>
<protein>
    <submittedName>
        <fullName evidence="1">Uncharacterized protein</fullName>
    </submittedName>
</protein>
<organism evidence="1">
    <name type="scientific">Rhizophagus irregularis (strain DAOM 181602 / DAOM 197198 / MUCL 43194)</name>
    <name type="common">Arbuscular mycorrhizal fungus</name>
    <name type="synonym">Glomus intraradices</name>
    <dbReference type="NCBI Taxonomy" id="747089"/>
    <lineage>
        <taxon>Eukaryota</taxon>
        <taxon>Fungi</taxon>
        <taxon>Fungi incertae sedis</taxon>
        <taxon>Mucoromycota</taxon>
        <taxon>Glomeromycotina</taxon>
        <taxon>Glomeromycetes</taxon>
        <taxon>Glomerales</taxon>
        <taxon>Glomeraceae</taxon>
        <taxon>Rhizophagus</taxon>
    </lineage>
</organism>
<gene>
    <name evidence="1" type="ORF">GLOINDRAFT_1954</name>
</gene>
<name>U9UZ70_RHIID</name>
<dbReference type="AlphaFoldDB" id="U9UZ70"/>
<sequence>MSDKLGLSYLIKNYNNIECYLLMILLQVVDVHSTCGNTASLLSTVPIFILRDLPDNKQPDFFELLRLGEAIMMSNVSITSKMYVDVGNKGRCPRQPYSPEAADTIAGWIKSVIQISSPTSTAKDCGLHQS</sequence>
<evidence type="ECO:0000313" key="1">
    <source>
        <dbReference type="EMBL" id="ESA20921.1"/>
    </source>
</evidence>